<evidence type="ECO:0000259" key="6">
    <source>
        <dbReference type="PROSITE" id="PS51918"/>
    </source>
</evidence>
<proteinExistence type="predicted"/>
<gene>
    <name evidence="7" type="ORF">S01H1_21746</name>
</gene>
<dbReference type="SUPFAM" id="SSF102114">
    <property type="entry name" value="Radical SAM enzymes"/>
    <property type="match status" value="1"/>
</dbReference>
<feature type="non-terminal residue" evidence="7">
    <location>
        <position position="236"/>
    </location>
</feature>
<evidence type="ECO:0000256" key="1">
    <source>
        <dbReference type="ARBA" id="ARBA00022485"/>
    </source>
</evidence>
<feature type="non-terminal residue" evidence="7">
    <location>
        <position position="1"/>
    </location>
</feature>
<keyword evidence="3" id="KW-0479">Metal-binding</keyword>
<evidence type="ECO:0000256" key="3">
    <source>
        <dbReference type="ARBA" id="ARBA00022723"/>
    </source>
</evidence>
<organism evidence="7">
    <name type="scientific">marine sediment metagenome</name>
    <dbReference type="NCBI Taxonomy" id="412755"/>
    <lineage>
        <taxon>unclassified sequences</taxon>
        <taxon>metagenomes</taxon>
        <taxon>ecological metagenomes</taxon>
    </lineage>
</organism>
<keyword evidence="1" id="KW-0004">4Fe-4S</keyword>
<reference evidence="7" key="1">
    <citation type="journal article" date="2014" name="Front. Microbiol.">
        <title>High frequency of phylogenetically diverse reductive dehalogenase-homologous genes in deep subseafloor sedimentary metagenomes.</title>
        <authorList>
            <person name="Kawai M."/>
            <person name="Futagami T."/>
            <person name="Toyoda A."/>
            <person name="Takaki Y."/>
            <person name="Nishi S."/>
            <person name="Hori S."/>
            <person name="Arai W."/>
            <person name="Tsubouchi T."/>
            <person name="Morono Y."/>
            <person name="Uchiyama I."/>
            <person name="Ito T."/>
            <person name="Fujiyama A."/>
            <person name="Inagaki F."/>
            <person name="Takami H."/>
        </authorList>
    </citation>
    <scope>NUCLEOTIDE SEQUENCE</scope>
    <source>
        <strain evidence="7">Expedition CK06-06</strain>
    </source>
</reference>
<dbReference type="EMBL" id="BARS01012115">
    <property type="protein sequence ID" value="GAF97216.1"/>
    <property type="molecule type" value="Genomic_DNA"/>
</dbReference>
<sequence length="236" mass="26839">SLFIRTSGCNLRCAWAGSDGNGSPCDTPYSSHSPEKNMMETEDVLLIARRNMDGIKHIVISGGEPLIQSAAVADLLKYTKHYRIHSTVETNGTKYDPKVSDNVNLISISPKLSSSTPWEPNLVNTGITYKEKWAIKHEKNRINIKAIQSYINDCWDVEYMKNEPDVIWKKERKHPDIKDFQLKFVVAELQDVIEIEEILEKLTGFKPSDVILMPEGVTTESTMEKAQWIAREAIMR</sequence>
<name>X0UD20_9ZZZZ</name>
<keyword evidence="5" id="KW-0411">Iron-sulfur</keyword>
<accession>X0UD20</accession>
<evidence type="ECO:0000256" key="2">
    <source>
        <dbReference type="ARBA" id="ARBA00022691"/>
    </source>
</evidence>
<dbReference type="InterPro" id="IPR058240">
    <property type="entry name" value="rSAM_sf"/>
</dbReference>
<evidence type="ECO:0000313" key="7">
    <source>
        <dbReference type="EMBL" id="GAF97216.1"/>
    </source>
</evidence>
<dbReference type="InterPro" id="IPR013785">
    <property type="entry name" value="Aldolase_TIM"/>
</dbReference>
<dbReference type="Gene3D" id="3.20.20.70">
    <property type="entry name" value="Aldolase class I"/>
    <property type="match status" value="1"/>
</dbReference>
<protein>
    <recommendedName>
        <fullName evidence="6">Radical SAM core domain-containing protein</fullName>
    </recommendedName>
</protein>
<dbReference type="InterPro" id="IPR007197">
    <property type="entry name" value="rSAM"/>
</dbReference>
<dbReference type="Pfam" id="PF04055">
    <property type="entry name" value="Radical_SAM"/>
    <property type="match status" value="1"/>
</dbReference>
<dbReference type="GO" id="GO:0051539">
    <property type="term" value="F:4 iron, 4 sulfur cluster binding"/>
    <property type="evidence" value="ECO:0007669"/>
    <property type="project" value="UniProtKB-KW"/>
</dbReference>
<feature type="domain" description="Radical SAM core" evidence="6">
    <location>
        <begin position="1"/>
        <end position="236"/>
    </location>
</feature>
<dbReference type="GO" id="GO:0003824">
    <property type="term" value="F:catalytic activity"/>
    <property type="evidence" value="ECO:0007669"/>
    <property type="project" value="InterPro"/>
</dbReference>
<dbReference type="CDD" id="cd01335">
    <property type="entry name" value="Radical_SAM"/>
    <property type="match status" value="1"/>
</dbReference>
<keyword evidence="2" id="KW-0949">S-adenosyl-L-methionine</keyword>
<comment type="caution">
    <text evidence="7">The sequence shown here is derived from an EMBL/GenBank/DDBJ whole genome shotgun (WGS) entry which is preliminary data.</text>
</comment>
<keyword evidence="4" id="KW-0408">Iron</keyword>
<dbReference type="PROSITE" id="PS51918">
    <property type="entry name" value="RADICAL_SAM"/>
    <property type="match status" value="1"/>
</dbReference>
<dbReference type="AlphaFoldDB" id="X0UD20"/>
<evidence type="ECO:0000256" key="4">
    <source>
        <dbReference type="ARBA" id="ARBA00023004"/>
    </source>
</evidence>
<dbReference type="PANTHER" id="PTHR42836:SF1">
    <property type="entry name" value="7-CARBOXY-7-DEAZAGUANINE SYNTHASE"/>
    <property type="match status" value="1"/>
</dbReference>
<dbReference type="GO" id="GO:0046872">
    <property type="term" value="F:metal ion binding"/>
    <property type="evidence" value="ECO:0007669"/>
    <property type="project" value="UniProtKB-KW"/>
</dbReference>
<evidence type="ECO:0000256" key="5">
    <source>
        <dbReference type="ARBA" id="ARBA00023014"/>
    </source>
</evidence>
<dbReference type="PANTHER" id="PTHR42836">
    <property type="entry name" value="7-CARBOXY-7-DEAZAGUANINE SYNTHASE"/>
    <property type="match status" value="1"/>
</dbReference>
<dbReference type="SFLD" id="SFLDS00029">
    <property type="entry name" value="Radical_SAM"/>
    <property type="match status" value="1"/>
</dbReference>